<evidence type="ECO:0000313" key="1">
    <source>
        <dbReference type="EMBL" id="KAK4310303.1"/>
    </source>
</evidence>
<reference evidence="1" key="1">
    <citation type="submission" date="2023-11" db="EMBL/GenBank/DDBJ databases">
        <title>Genome assemblies of two species of porcelain crab, Petrolisthes cinctipes and Petrolisthes manimaculis (Anomura: Porcellanidae).</title>
        <authorList>
            <person name="Angst P."/>
        </authorList>
    </citation>
    <scope>NUCLEOTIDE SEQUENCE</scope>
    <source>
        <strain evidence="1">PB745_02</strain>
        <tissue evidence="1">Gill</tissue>
    </source>
</reference>
<proteinExistence type="predicted"/>
<gene>
    <name evidence="1" type="ORF">Pmani_018122</name>
</gene>
<organism evidence="1 2">
    <name type="scientific">Petrolisthes manimaculis</name>
    <dbReference type="NCBI Taxonomy" id="1843537"/>
    <lineage>
        <taxon>Eukaryota</taxon>
        <taxon>Metazoa</taxon>
        <taxon>Ecdysozoa</taxon>
        <taxon>Arthropoda</taxon>
        <taxon>Crustacea</taxon>
        <taxon>Multicrustacea</taxon>
        <taxon>Malacostraca</taxon>
        <taxon>Eumalacostraca</taxon>
        <taxon>Eucarida</taxon>
        <taxon>Decapoda</taxon>
        <taxon>Pleocyemata</taxon>
        <taxon>Anomura</taxon>
        <taxon>Galatheoidea</taxon>
        <taxon>Porcellanidae</taxon>
        <taxon>Petrolisthes</taxon>
    </lineage>
</organism>
<name>A0AAE1PL12_9EUCA</name>
<dbReference type="Proteomes" id="UP001292094">
    <property type="component" value="Unassembled WGS sequence"/>
</dbReference>
<keyword evidence="2" id="KW-1185">Reference proteome</keyword>
<evidence type="ECO:0000313" key="2">
    <source>
        <dbReference type="Proteomes" id="UP001292094"/>
    </source>
</evidence>
<dbReference type="EMBL" id="JAWZYT010001649">
    <property type="protein sequence ID" value="KAK4310303.1"/>
    <property type="molecule type" value="Genomic_DNA"/>
</dbReference>
<accession>A0AAE1PL12</accession>
<protein>
    <submittedName>
        <fullName evidence="1">Uncharacterized protein</fullName>
    </submittedName>
</protein>
<sequence length="78" mass="8455">MLPLMFAMVGPKGSPIVSSISTRRRIPPMGRRSCFRLAPHIGCRELIDAIPAVLDSNPVMQVTDSVTMVLDSTTMGRA</sequence>
<dbReference type="AlphaFoldDB" id="A0AAE1PL12"/>
<comment type="caution">
    <text evidence="1">The sequence shown here is derived from an EMBL/GenBank/DDBJ whole genome shotgun (WGS) entry which is preliminary data.</text>
</comment>